<protein>
    <recommendedName>
        <fullName evidence="28">Receptor kinase-like protein Xa21</fullName>
        <ecNumber evidence="6">2.7.11.1</ecNumber>
    </recommendedName>
</protein>
<evidence type="ECO:0000256" key="19">
    <source>
        <dbReference type="ARBA" id="ARBA00022840"/>
    </source>
</evidence>
<evidence type="ECO:0000256" key="9">
    <source>
        <dbReference type="ARBA" id="ARBA00022553"/>
    </source>
</evidence>
<evidence type="ECO:0000256" key="20">
    <source>
        <dbReference type="ARBA" id="ARBA00022989"/>
    </source>
</evidence>
<dbReference type="Gene3D" id="3.80.10.10">
    <property type="entry name" value="Ribonuclease Inhibitor"/>
    <property type="match status" value="2"/>
</dbReference>
<dbReference type="InterPro" id="IPR000719">
    <property type="entry name" value="Prot_kinase_dom"/>
</dbReference>
<dbReference type="PANTHER" id="PTHR27008">
    <property type="entry name" value="OS04G0122200 PROTEIN"/>
    <property type="match status" value="1"/>
</dbReference>
<dbReference type="GO" id="GO:0006952">
    <property type="term" value="P:defense response"/>
    <property type="evidence" value="ECO:0007669"/>
    <property type="project" value="UniProtKB-KW"/>
</dbReference>
<dbReference type="Pfam" id="PF08263">
    <property type="entry name" value="LRRNT_2"/>
    <property type="match status" value="1"/>
</dbReference>
<dbReference type="SUPFAM" id="SSF56112">
    <property type="entry name" value="Protein kinase-like (PK-like)"/>
    <property type="match status" value="1"/>
</dbReference>
<dbReference type="InterPro" id="IPR051809">
    <property type="entry name" value="Plant_receptor-like_S/T_kinase"/>
</dbReference>
<evidence type="ECO:0000256" key="31">
    <source>
        <dbReference type="SAM" id="SignalP"/>
    </source>
</evidence>
<keyword evidence="13 31" id="KW-0732">Signal</keyword>
<comment type="function">
    <text evidence="26">Receptor kinase that detects X.oryzae pv. oryzae protein Ax21 to promote innate immunity. Following X.oryzae pv. oryzae protein Ax21 detection, undergoes cleavage, releasing the processed protein kinase Xa21 chain.</text>
</comment>
<name>B8B6U0_ORYSI</name>
<dbReference type="PROSITE" id="PS00108">
    <property type="entry name" value="PROTEIN_KINASE_ST"/>
    <property type="match status" value="1"/>
</dbReference>
<keyword evidence="20 30" id="KW-1133">Transmembrane helix</keyword>
<feature type="chain" id="PRO_5002865289" description="Receptor kinase-like protein Xa21" evidence="31">
    <location>
        <begin position="23"/>
        <end position="812"/>
    </location>
</feature>
<keyword evidence="16" id="KW-0418">Kinase</keyword>
<dbReference type="InterPro" id="IPR001611">
    <property type="entry name" value="Leu-rich_rpt"/>
</dbReference>
<keyword evidence="21 30" id="KW-0472">Membrane</keyword>
<evidence type="ECO:0000256" key="2">
    <source>
        <dbReference type="ARBA" id="ARBA00001946"/>
    </source>
</evidence>
<dbReference type="Pfam" id="PF00069">
    <property type="entry name" value="Pkinase"/>
    <property type="match status" value="1"/>
</dbReference>
<dbReference type="Gene3D" id="1.10.510.10">
    <property type="entry name" value="Transferase(Phosphotransferase) domain 1"/>
    <property type="match status" value="1"/>
</dbReference>
<dbReference type="Gene3D" id="3.30.200.20">
    <property type="entry name" value="Phosphorylase Kinase, domain 1"/>
    <property type="match status" value="1"/>
</dbReference>
<dbReference type="GO" id="GO:0005524">
    <property type="term" value="F:ATP binding"/>
    <property type="evidence" value="ECO:0007669"/>
    <property type="project" value="UniProtKB-UniRule"/>
</dbReference>
<dbReference type="OMA" id="GMFIPCT"/>
<evidence type="ECO:0000256" key="28">
    <source>
        <dbReference type="ARBA" id="ARBA00072040"/>
    </source>
</evidence>
<evidence type="ECO:0000256" key="8">
    <source>
        <dbReference type="ARBA" id="ARBA00022527"/>
    </source>
</evidence>
<keyword evidence="7" id="KW-1003">Cell membrane</keyword>
<evidence type="ECO:0000256" key="27">
    <source>
        <dbReference type="ARBA" id="ARBA00056628"/>
    </source>
</evidence>
<dbReference type="EC" id="2.7.11.1" evidence="6"/>
<evidence type="ECO:0000256" key="4">
    <source>
        <dbReference type="ARBA" id="ARBA00004389"/>
    </source>
</evidence>
<feature type="signal peptide" evidence="31">
    <location>
        <begin position="1"/>
        <end position="22"/>
    </location>
</feature>
<keyword evidence="14" id="KW-0677">Repeat</keyword>
<evidence type="ECO:0000256" key="26">
    <source>
        <dbReference type="ARBA" id="ARBA00054320"/>
    </source>
</evidence>
<keyword evidence="10" id="KW-0433">Leucine-rich repeat</keyword>
<dbReference type="InterPro" id="IPR008271">
    <property type="entry name" value="Ser/Thr_kinase_AS"/>
</dbReference>
<dbReference type="EMBL" id="CM000132">
    <property type="protein sequence ID" value="EEC81438.1"/>
    <property type="molecule type" value="Genomic_DNA"/>
</dbReference>
<accession>B8B6U0</accession>
<dbReference type="FunFam" id="3.80.10.10:FF:000565">
    <property type="entry name" value="Leucine-rich repeat receptor-like kinase protein FLORAL ORGAN NUMBER1"/>
    <property type="match status" value="1"/>
</dbReference>
<dbReference type="PROSITE" id="PS50011">
    <property type="entry name" value="PROTEIN_KINASE_DOM"/>
    <property type="match status" value="1"/>
</dbReference>
<feature type="transmembrane region" description="Helical" evidence="30">
    <location>
        <begin position="447"/>
        <end position="469"/>
    </location>
</feature>
<evidence type="ECO:0000256" key="1">
    <source>
        <dbReference type="ARBA" id="ARBA00001936"/>
    </source>
</evidence>
<keyword evidence="17" id="KW-0611">Plant defense</keyword>
<dbReference type="PROSITE" id="PS00107">
    <property type="entry name" value="PROTEIN_KINASE_ATP"/>
    <property type="match status" value="1"/>
</dbReference>
<keyword evidence="18" id="KW-0256">Endoplasmic reticulum</keyword>
<keyword evidence="22" id="KW-0675">Receptor</keyword>
<dbReference type="FunFam" id="1.10.510.10:FF:000358">
    <property type="entry name" value="Putative leucine-rich repeat receptor-like serine/threonine-protein kinase"/>
    <property type="match status" value="1"/>
</dbReference>
<feature type="domain" description="Protein kinase" evidence="32">
    <location>
        <begin position="503"/>
        <end position="809"/>
    </location>
</feature>
<dbReference type="GO" id="GO:0005886">
    <property type="term" value="C:plasma membrane"/>
    <property type="evidence" value="ECO:0007669"/>
    <property type="project" value="UniProtKB-SubCell"/>
</dbReference>
<dbReference type="GO" id="GO:0004674">
    <property type="term" value="F:protein serine/threonine kinase activity"/>
    <property type="evidence" value="ECO:0007669"/>
    <property type="project" value="UniProtKB-KW"/>
</dbReference>
<sequence length="812" mass="88408">MELGMFIPCTLVLLLLSYGAGGIKGGASTQDGDVNGTDLASLLDFKRAITNDPFGAMSSWNTNTHLCRWKGVTCDQRAHRVVALDLVGQTLTGQISHSLGNMSYLTSLSLPDNLLSGRVPPQLGNLRKLVFLDLSGNSLQGIIPEALINCTRLRTLDVSRNHLVGDITPNIALLSNLRNMRLHSNNLTGIIPPEIGNITSLNTVILQGNMLEGSIPEELGKLSNMSYLLLGGNRLSGRIPEVLFNLSHIQEIALPLNMLHGPLPSDLGNFIPNLQQLYLGGNIPKEVFTVPTIVQCGLSHNNLQGLIPSLSSLQQLSYLDLSSNNLTGEIPPTLGTCQQLETINMGQNFLSGSIPTSLGNLSILTLFNLSHNNLTGSIPIALSKLQFLTQLDLSDNHLEGQVPTDGVFRNATAISLEGNRQLCGGVLELHMPSCPTVYKSKTGRRHFLVKVLVPTLGILCLIFLAYLAIFRKKMFRKQLPLLPSSDQFAIVSFKDLAQATENFAESNLIGRGSYGSVYKGTLTQENMVVAVKVFHLDMQGADRSFMTECKALRSIRHRNLLPVLTSCSTIDNVGNDFKALVYKFMPNGNLDTWLHPASGTNASNQLSLSQRIKIAVDIADALQYLHHDCENPIIHCDLKPSNVLLDDDMTAHLGDFGIAHFYLKSKSPAVGDSSSICSIGLKGTIGYIAPEYAGGGFLSTSGDVYSFGVVLLELLTGKRPTDPLFCNGLSIVSFVERNYPDVIDHIIDTYLRKDLKELAPAMLDEEKAAYQLLLDMLGVALSCTRQNPSERMNMREAATKLQVINISYISGM</sequence>
<comment type="function">
    <text evidence="27">The processed protein kinase Xa21 chain released by protein cleavage after X.oryzae pv. oryzae protein Ax21 detection translocates into the nucleus where it can bind and regulate WRKY62, a transcription factor. Confers resistance to the bacterial pathogen X.oryzae pv. oryzae (Xoo).</text>
</comment>
<proteinExistence type="inferred from homology"/>
<evidence type="ECO:0000313" key="33">
    <source>
        <dbReference type="EMBL" id="EEC81438.1"/>
    </source>
</evidence>
<dbReference type="InterPro" id="IPR032675">
    <property type="entry name" value="LRR_dom_sf"/>
</dbReference>
<keyword evidence="19 29" id="KW-0067">ATP-binding</keyword>
<comment type="similarity">
    <text evidence="5">Belongs to the protein kinase superfamily. Ser/Thr protein kinase family.</text>
</comment>
<evidence type="ECO:0000256" key="15">
    <source>
        <dbReference type="ARBA" id="ARBA00022741"/>
    </source>
</evidence>
<evidence type="ECO:0000256" key="29">
    <source>
        <dbReference type="PROSITE-ProRule" id="PRU10141"/>
    </source>
</evidence>
<comment type="catalytic activity">
    <reaction evidence="25">
        <text>L-seryl-[protein] + ATP = O-phospho-L-seryl-[protein] + ADP + H(+)</text>
        <dbReference type="Rhea" id="RHEA:17989"/>
        <dbReference type="Rhea" id="RHEA-COMP:9863"/>
        <dbReference type="Rhea" id="RHEA-COMP:11604"/>
        <dbReference type="ChEBI" id="CHEBI:15378"/>
        <dbReference type="ChEBI" id="CHEBI:29999"/>
        <dbReference type="ChEBI" id="CHEBI:30616"/>
        <dbReference type="ChEBI" id="CHEBI:83421"/>
        <dbReference type="ChEBI" id="CHEBI:456216"/>
        <dbReference type="EC" id="2.7.11.1"/>
    </reaction>
</comment>
<feature type="binding site" evidence="29">
    <location>
        <position position="532"/>
    </location>
    <ligand>
        <name>ATP</name>
        <dbReference type="ChEBI" id="CHEBI:30616"/>
    </ligand>
</feature>
<keyword evidence="9" id="KW-0597">Phosphoprotein</keyword>
<keyword evidence="11" id="KW-0808">Transferase</keyword>
<dbReference type="PRINTS" id="PR00019">
    <property type="entry name" value="LEURICHRPT"/>
</dbReference>
<dbReference type="InterPro" id="IPR003591">
    <property type="entry name" value="Leu-rich_rpt_typical-subtyp"/>
</dbReference>
<keyword evidence="12 30" id="KW-0812">Transmembrane</keyword>
<evidence type="ECO:0000256" key="3">
    <source>
        <dbReference type="ARBA" id="ARBA00004162"/>
    </source>
</evidence>
<dbReference type="HOGENOM" id="CLU_000288_22_0_1"/>
<organism evidence="33 34">
    <name type="scientific">Oryza sativa subsp. indica</name>
    <name type="common">Rice</name>
    <dbReference type="NCBI Taxonomy" id="39946"/>
    <lineage>
        <taxon>Eukaryota</taxon>
        <taxon>Viridiplantae</taxon>
        <taxon>Streptophyta</taxon>
        <taxon>Embryophyta</taxon>
        <taxon>Tracheophyta</taxon>
        <taxon>Spermatophyta</taxon>
        <taxon>Magnoliopsida</taxon>
        <taxon>Liliopsida</taxon>
        <taxon>Poales</taxon>
        <taxon>Poaceae</taxon>
        <taxon>BOP clade</taxon>
        <taxon>Oryzoideae</taxon>
        <taxon>Oryzeae</taxon>
        <taxon>Oryzinae</taxon>
        <taxon>Oryza</taxon>
        <taxon>Oryza sativa</taxon>
    </lineage>
</organism>
<evidence type="ECO:0000256" key="11">
    <source>
        <dbReference type="ARBA" id="ARBA00022679"/>
    </source>
</evidence>
<comment type="catalytic activity">
    <reaction evidence="24">
        <text>L-threonyl-[protein] + ATP = O-phospho-L-threonyl-[protein] + ADP + H(+)</text>
        <dbReference type="Rhea" id="RHEA:46608"/>
        <dbReference type="Rhea" id="RHEA-COMP:11060"/>
        <dbReference type="Rhea" id="RHEA-COMP:11605"/>
        <dbReference type="ChEBI" id="CHEBI:15378"/>
        <dbReference type="ChEBI" id="CHEBI:30013"/>
        <dbReference type="ChEBI" id="CHEBI:30616"/>
        <dbReference type="ChEBI" id="CHEBI:61977"/>
        <dbReference type="ChEBI" id="CHEBI:456216"/>
        <dbReference type="EC" id="2.7.11.1"/>
    </reaction>
</comment>
<dbReference type="SMART" id="SM00220">
    <property type="entry name" value="S_TKc"/>
    <property type="match status" value="1"/>
</dbReference>
<dbReference type="FunFam" id="3.80.10.10:FF:000095">
    <property type="entry name" value="LRR receptor-like serine/threonine-protein kinase GSO1"/>
    <property type="match status" value="1"/>
</dbReference>
<dbReference type="InterPro" id="IPR017441">
    <property type="entry name" value="Protein_kinase_ATP_BS"/>
</dbReference>
<dbReference type="GO" id="GO:0005789">
    <property type="term" value="C:endoplasmic reticulum membrane"/>
    <property type="evidence" value="ECO:0007669"/>
    <property type="project" value="UniProtKB-SubCell"/>
</dbReference>
<reference evidence="33 34" key="1">
    <citation type="journal article" date="2005" name="PLoS Biol.">
        <title>The genomes of Oryza sativa: a history of duplications.</title>
        <authorList>
            <person name="Yu J."/>
            <person name="Wang J."/>
            <person name="Lin W."/>
            <person name="Li S."/>
            <person name="Li H."/>
            <person name="Zhou J."/>
            <person name="Ni P."/>
            <person name="Dong W."/>
            <person name="Hu S."/>
            <person name="Zeng C."/>
            <person name="Zhang J."/>
            <person name="Zhang Y."/>
            <person name="Li R."/>
            <person name="Xu Z."/>
            <person name="Li S."/>
            <person name="Li X."/>
            <person name="Zheng H."/>
            <person name="Cong L."/>
            <person name="Lin L."/>
            <person name="Yin J."/>
            <person name="Geng J."/>
            <person name="Li G."/>
            <person name="Shi J."/>
            <person name="Liu J."/>
            <person name="Lv H."/>
            <person name="Li J."/>
            <person name="Wang J."/>
            <person name="Deng Y."/>
            <person name="Ran L."/>
            <person name="Shi X."/>
            <person name="Wang X."/>
            <person name="Wu Q."/>
            <person name="Li C."/>
            <person name="Ren X."/>
            <person name="Wang J."/>
            <person name="Wang X."/>
            <person name="Li D."/>
            <person name="Liu D."/>
            <person name="Zhang X."/>
            <person name="Ji Z."/>
            <person name="Zhao W."/>
            <person name="Sun Y."/>
            <person name="Zhang Z."/>
            <person name="Bao J."/>
            <person name="Han Y."/>
            <person name="Dong L."/>
            <person name="Ji J."/>
            <person name="Chen P."/>
            <person name="Wu S."/>
            <person name="Liu J."/>
            <person name="Xiao Y."/>
            <person name="Bu D."/>
            <person name="Tan J."/>
            <person name="Yang L."/>
            <person name="Ye C."/>
            <person name="Zhang J."/>
            <person name="Xu J."/>
            <person name="Zhou Y."/>
            <person name="Yu Y."/>
            <person name="Zhang B."/>
            <person name="Zhuang S."/>
            <person name="Wei H."/>
            <person name="Liu B."/>
            <person name="Lei M."/>
            <person name="Yu H."/>
            <person name="Li Y."/>
            <person name="Xu H."/>
            <person name="Wei S."/>
            <person name="He X."/>
            <person name="Fang L."/>
            <person name="Zhang Z."/>
            <person name="Zhang Y."/>
            <person name="Huang X."/>
            <person name="Su Z."/>
            <person name="Tong W."/>
            <person name="Li J."/>
            <person name="Tong Z."/>
            <person name="Li S."/>
            <person name="Ye J."/>
            <person name="Wang L."/>
            <person name="Fang L."/>
            <person name="Lei T."/>
            <person name="Chen C."/>
            <person name="Chen H."/>
            <person name="Xu Z."/>
            <person name="Li H."/>
            <person name="Huang H."/>
            <person name="Zhang F."/>
            <person name="Xu H."/>
            <person name="Li N."/>
            <person name="Zhao C."/>
            <person name="Li S."/>
            <person name="Dong L."/>
            <person name="Huang Y."/>
            <person name="Li L."/>
            <person name="Xi Y."/>
            <person name="Qi Q."/>
            <person name="Li W."/>
            <person name="Zhang B."/>
            <person name="Hu W."/>
            <person name="Zhang Y."/>
            <person name="Tian X."/>
            <person name="Jiao Y."/>
            <person name="Liang X."/>
            <person name="Jin J."/>
            <person name="Gao L."/>
            <person name="Zheng W."/>
            <person name="Hao B."/>
            <person name="Liu S."/>
            <person name="Wang W."/>
            <person name="Yuan L."/>
            <person name="Cao M."/>
            <person name="McDermott J."/>
            <person name="Samudrala R."/>
            <person name="Wang J."/>
            <person name="Wong G.K."/>
            <person name="Yang H."/>
        </authorList>
    </citation>
    <scope>NUCLEOTIDE SEQUENCE [LARGE SCALE GENOMIC DNA]</scope>
    <source>
        <strain evidence="34">cv. 93-11</strain>
    </source>
</reference>
<evidence type="ECO:0000256" key="23">
    <source>
        <dbReference type="ARBA" id="ARBA00023180"/>
    </source>
</evidence>
<dbReference type="PANTHER" id="PTHR27008:SF216">
    <property type="entry name" value="OS07G0121200 PROTEIN"/>
    <property type="match status" value="1"/>
</dbReference>
<evidence type="ECO:0000256" key="16">
    <source>
        <dbReference type="ARBA" id="ARBA00022777"/>
    </source>
</evidence>
<keyword evidence="34" id="KW-1185">Reference proteome</keyword>
<dbReference type="Pfam" id="PF13855">
    <property type="entry name" value="LRR_8"/>
    <property type="match status" value="1"/>
</dbReference>
<evidence type="ECO:0000256" key="6">
    <source>
        <dbReference type="ARBA" id="ARBA00012513"/>
    </source>
</evidence>
<dbReference type="InterPro" id="IPR011009">
    <property type="entry name" value="Kinase-like_dom_sf"/>
</dbReference>
<dbReference type="STRING" id="39946.B8B6U0"/>
<dbReference type="Pfam" id="PF00560">
    <property type="entry name" value="LRR_1"/>
    <property type="match status" value="4"/>
</dbReference>
<evidence type="ECO:0000256" key="12">
    <source>
        <dbReference type="ARBA" id="ARBA00022692"/>
    </source>
</evidence>
<comment type="cofactor">
    <cofactor evidence="1">
        <name>Mn(2+)</name>
        <dbReference type="ChEBI" id="CHEBI:29035"/>
    </cofactor>
</comment>
<gene>
    <name evidence="33" type="ORF">OsI_24717</name>
</gene>
<evidence type="ECO:0000256" key="7">
    <source>
        <dbReference type="ARBA" id="ARBA00022475"/>
    </source>
</evidence>
<keyword evidence="8" id="KW-0723">Serine/threonine-protein kinase</keyword>
<evidence type="ECO:0000256" key="10">
    <source>
        <dbReference type="ARBA" id="ARBA00022614"/>
    </source>
</evidence>
<evidence type="ECO:0000256" key="13">
    <source>
        <dbReference type="ARBA" id="ARBA00022729"/>
    </source>
</evidence>
<comment type="subcellular location">
    <subcellularLocation>
        <location evidence="3">Cell membrane</location>
        <topology evidence="3">Single-pass membrane protein</topology>
    </subcellularLocation>
    <subcellularLocation>
        <location evidence="4">Endoplasmic reticulum membrane</location>
        <topology evidence="4">Single-pass membrane protein</topology>
    </subcellularLocation>
</comment>
<evidence type="ECO:0000313" key="34">
    <source>
        <dbReference type="Proteomes" id="UP000007015"/>
    </source>
</evidence>
<dbReference type="AlphaFoldDB" id="B8B6U0"/>
<dbReference type="CDD" id="cd14066">
    <property type="entry name" value="STKc_IRAK"/>
    <property type="match status" value="1"/>
</dbReference>
<dbReference type="SMART" id="SM00369">
    <property type="entry name" value="LRR_TYP"/>
    <property type="match status" value="5"/>
</dbReference>
<dbReference type="Proteomes" id="UP000007015">
    <property type="component" value="Chromosome 7"/>
</dbReference>
<keyword evidence="23" id="KW-0325">Glycoprotein</keyword>
<evidence type="ECO:0000256" key="21">
    <source>
        <dbReference type="ARBA" id="ARBA00023136"/>
    </source>
</evidence>
<evidence type="ECO:0000256" key="14">
    <source>
        <dbReference type="ARBA" id="ARBA00022737"/>
    </source>
</evidence>
<evidence type="ECO:0000256" key="22">
    <source>
        <dbReference type="ARBA" id="ARBA00023170"/>
    </source>
</evidence>
<evidence type="ECO:0000256" key="24">
    <source>
        <dbReference type="ARBA" id="ARBA00047899"/>
    </source>
</evidence>
<dbReference type="SUPFAM" id="SSF52058">
    <property type="entry name" value="L domain-like"/>
    <property type="match status" value="1"/>
</dbReference>
<dbReference type="Gramene" id="BGIOSGA024904-TA">
    <property type="protein sequence ID" value="BGIOSGA024904-PA"/>
    <property type="gene ID" value="BGIOSGA024904"/>
</dbReference>
<comment type="cofactor">
    <cofactor evidence="2">
        <name>Mg(2+)</name>
        <dbReference type="ChEBI" id="CHEBI:18420"/>
    </cofactor>
</comment>
<evidence type="ECO:0000259" key="32">
    <source>
        <dbReference type="PROSITE" id="PS50011"/>
    </source>
</evidence>
<evidence type="ECO:0000256" key="18">
    <source>
        <dbReference type="ARBA" id="ARBA00022824"/>
    </source>
</evidence>
<dbReference type="FunFam" id="3.30.200.20:FF:000432">
    <property type="entry name" value="LRR receptor-like serine/threonine-protein kinase EFR"/>
    <property type="match status" value="1"/>
</dbReference>
<dbReference type="InterPro" id="IPR013210">
    <property type="entry name" value="LRR_N_plant-typ"/>
</dbReference>
<evidence type="ECO:0000256" key="30">
    <source>
        <dbReference type="SAM" id="Phobius"/>
    </source>
</evidence>
<evidence type="ECO:0000256" key="5">
    <source>
        <dbReference type="ARBA" id="ARBA00008684"/>
    </source>
</evidence>
<evidence type="ECO:0000256" key="25">
    <source>
        <dbReference type="ARBA" id="ARBA00048679"/>
    </source>
</evidence>
<evidence type="ECO:0000256" key="17">
    <source>
        <dbReference type="ARBA" id="ARBA00022821"/>
    </source>
</evidence>
<keyword evidence="15 29" id="KW-0547">Nucleotide-binding</keyword>